<feature type="domain" description="ABC transporter" evidence="10">
    <location>
        <begin position="331"/>
        <end position="564"/>
    </location>
</feature>
<evidence type="ECO:0000256" key="5">
    <source>
        <dbReference type="ARBA" id="ARBA00022741"/>
    </source>
</evidence>
<dbReference type="Proteomes" id="UP000243297">
    <property type="component" value="Unassembled WGS sequence"/>
</dbReference>
<dbReference type="InterPro" id="IPR011527">
    <property type="entry name" value="ABC1_TM_dom"/>
</dbReference>
<dbReference type="STRING" id="118967.SAMN02745191_0496"/>
<feature type="transmembrane region" description="Helical" evidence="9">
    <location>
        <begin position="243"/>
        <end position="260"/>
    </location>
</feature>
<evidence type="ECO:0000256" key="6">
    <source>
        <dbReference type="ARBA" id="ARBA00022840"/>
    </source>
</evidence>
<organism evidence="12 13">
    <name type="scientific">Anaerorhabdus furcosa</name>
    <dbReference type="NCBI Taxonomy" id="118967"/>
    <lineage>
        <taxon>Bacteria</taxon>
        <taxon>Bacillati</taxon>
        <taxon>Bacillota</taxon>
        <taxon>Erysipelotrichia</taxon>
        <taxon>Erysipelotrichales</taxon>
        <taxon>Erysipelotrichaceae</taxon>
        <taxon>Anaerorhabdus</taxon>
    </lineage>
</organism>
<evidence type="ECO:0000313" key="12">
    <source>
        <dbReference type="EMBL" id="SJZ40756.1"/>
    </source>
</evidence>
<dbReference type="InterPro" id="IPR036640">
    <property type="entry name" value="ABC1_TM_sf"/>
</dbReference>
<dbReference type="Pfam" id="PF00664">
    <property type="entry name" value="ABC_membrane"/>
    <property type="match status" value="1"/>
</dbReference>
<dbReference type="SUPFAM" id="SSF90123">
    <property type="entry name" value="ABC transporter transmembrane region"/>
    <property type="match status" value="1"/>
</dbReference>
<evidence type="ECO:0000259" key="10">
    <source>
        <dbReference type="PROSITE" id="PS50893"/>
    </source>
</evidence>
<dbReference type="SUPFAM" id="SSF52540">
    <property type="entry name" value="P-loop containing nucleoside triphosphate hydrolases"/>
    <property type="match status" value="1"/>
</dbReference>
<evidence type="ECO:0000256" key="3">
    <source>
        <dbReference type="ARBA" id="ARBA00022475"/>
    </source>
</evidence>
<feature type="transmembrane region" description="Helical" evidence="9">
    <location>
        <begin position="272"/>
        <end position="295"/>
    </location>
</feature>
<keyword evidence="13" id="KW-1185">Reference proteome</keyword>
<evidence type="ECO:0000256" key="7">
    <source>
        <dbReference type="ARBA" id="ARBA00022989"/>
    </source>
</evidence>
<dbReference type="InterPro" id="IPR003593">
    <property type="entry name" value="AAA+_ATPase"/>
</dbReference>
<keyword evidence="3" id="KW-1003">Cell membrane</keyword>
<dbReference type="GO" id="GO:0016887">
    <property type="term" value="F:ATP hydrolysis activity"/>
    <property type="evidence" value="ECO:0007669"/>
    <property type="project" value="InterPro"/>
</dbReference>
<dbReference type="CDD" id="cd18548">
    <property type="entry name" value="ABC_6TM_Tm287_like"/>
    <property type="match status" value="1"/>
</dbReference>
<accession>A0A1T4KEE3</accession>
<evidence type="ECO:0000313" key="13">
    <source>
        <dbReference type="Proteomes" id="UP000243297"/>
    </source>
</evidence>
<evidence type="ECO:0000256" key="2">
    <source>
        <dbReference type="ARBA" id="ARBA00022448"/>
    </source>
</evidence>
<protein>
    <submittedName>
        <fullName evidence="12">ATP-binding cassette, subfamily B</fullName>
    </submittedName>
</protein>
<dbReference type="InterPro" id="IPR027417">
    <property type="entry name" value="P-loop_NTPase"/>
</dbReference>
<sequence>MEMLKKYAKPFFLSMFIGLLIKAVGSLVELFLPFILSMIIDELVPKNDINQVLVWGGVMVLCSLAAWGLNVYANRKASKVARDITENIRHDLFSKTMYLSCTKTDEVTIPSLESRLTSDTYNVHRMLGMIQRMGVRAPILTFGGIFMTFILEPTLALVFLAILPIITWVIYEKSTRGVPLFNMVQKANDRMVQVVRENIQGIRVIKALSKEKTEKNRYFDSNDKLRNQEKHANIKMAMINPSMTLLLNVGLTLVILVGAYRVNQGLSETGKIIAFMSYFTIISNALIAISNIFVMTSKGLASSNRIQEVLGIDEKSSKDIQYPEGNPEYDLEFRNVSFSYLKVKDNIKNISFKLRKGETLGILGATGSGKTTIMQLLLRFYEIDEGAIYIKGKDIRNIPKHELRSMFGIVMQNDFLFSDTIKENITFGRDIEDDDLGAAVVDAQASEFIYGLEEKLDHHLTSKGTNVSGGQRQRILLSRAFASHPEFMLLDDSSSALDYGTDAKLRKAIQDKYQDTTMVIIAQRISSIKSADQIIVLDQGEISAMGTHEELVSTSDIYASISDSQMGGALVD</sequence>
<dbReference type="Pfam" id="PF00005">
    <property type="entry name" value="ABC_tran"/>
    <property type="match status" value="1"/>
</dbReference>
<dbReference type="GO" id="GO:0015421">
    <property type="term" value="F:ABC-type oligopeptide transporter activity"/>
    <property type="evidence" value="ECO:0007669"/>
    <property type="project" value="TreeGrafter"/>
</dbReference>
<evidence type="ECO:0000259" key="11">
    <source>
        <dbReference type="PROSITE" id="PS50929"/>
    </source>
</evidence>
<name>A0A1T4KEE3_9FIRM</name>
<dbReference type="FunFam" id="3.40.50.300:FF:000221">
    <property type="entry name" value="Multidrug ABC transporter ATP-binding protein"/>
    <property type="match status" value="1"/>
</dbReference>
<feature type="transmembrane region" description="Helical" evidence="9">
    <location>
        <begin position="155"/>
        <end position="171"/>
    </location>
</feature>
<dbReference type="AlphaFoldDB" id="A0A1T4KEE3"/>
<dbReference type="PROSITE" id="PS50929">
    <property type="entry name" value="ABC_TM1F"/>
    <property type="match status" value="1"/>
</dbReference>
<comment type="subcellular location">
    <subcellularLocation>
        <location evidence="1">Cell membrane</location>
        <topology evidence="1">Multi-pass membrane protein</topology>
    </subcellularLocation>
</comment>
<feature type="domain" description="ABC transmembrane type-1" evidence="11">
    <location>
        <begin position="16"/>
        <end position="298"/>
    </location>
</feature>
<gene>
    <name evidence="12" type="ORF">SAMN02745191_0496</name>
</gene>
<evidence type="ECO:0000256" key="9">
    <source>
        <dbReference type="SAM" id="Phobius"/>
    </source>
</evidence>
<evidence type="ECO:0000256" key="1">
    <source>
        <dbReference type="ARBA" id="ARBA00004651"/>
    </source>
</evidence>
<dbReference type="GO" id="GO:0005524">
    <property type="term" value="F:ATP binding"/>
    <property type="evidence" value="ECO:0007669"/>
    <property type="project" value="UniProtKB-KW"/>
</dbReference>
<dbReference type="PROSITE" id="PS00211">
    <property type="entry name" value="ABC_TRANSPORTER_1"/>
    <property type="match status" value="1"/>
</dbReference>
<keyword evidence="6 12" id="KW-0067">ATP-binding</keyword>
<keyword evidence="4 9" id="KW-0812">Transmembrane</keyword>
<dbReference type="InterPro" id="IPR017871">
    <property type="entry name" value="ABC_transporter-like_CS"/>
</dbReference>
<dbReference type="PANTHER" id="PTHR43394">
    <property type="entry name" value="ATP-DEPENDENT PERMEASE MDL1, MITOCHONDRIAL"/>
    <property type="match status" value="1"/>
</dbReference>
<evidence type="ECO:0000256" key="8">
    <source>
        <dbReference type="ARBA" id="ARBA00023136"/>
    </source>
</evidence>
<keyword evidence="2" id="KW-0813">Transport</keyword>
<evidence type="ECO:0000256" key="4">
    <source>
        <dbReference type="ARBA" id="ARBA00022692"/>
    </source>
</evidence>
<feature type="transmembrane region" description="Helical" evidence="9">
    <location>
        <begin position="133"/>
        <end position="149"/>
    </location>
</feature>
<proteinExistence type="predicted"/>
<keyword evidence="8 9" id="KW-0472">Membrane</keyword>
<keyword evidence="7 9" id="KW-1133">Transmembrane helix</keyword>
<dbReference type="PROSITE" id="PS50893">
    <property type="entry name" value="ABC_TRANSPORTER_2"/>
    <property type="match status" value="1"/>
</dbReference>
<feature type="transmembrane region" description="Helical" evidence="9">
    <location>
        <begin position="52"/>
        <end position="73"/>
    </location>
</feature>
<keyword evidence="5" id="KW-0547">Nucleotide-binding</keyword>
<dbReference type="InterPro" id="IPR003439">
    <property type="entry name" value="ABC_transporter-like_ATP-bd"/>
</dbReference>
<dbReference type="Gene3D" id="1.20.1560.10">
    <property type="entry name" value="ABC transporter type 1, transmembrane domain"/>
    <property type="match status" value="1"/>
</dbReference>
<dbReference type="RefSeq" id="WP_200804733.1">
    <property type="nucleotide sequence ID" value="NZ_FUWY01000001.1"/>
</dbReference>
<dbReference type="InterPro" id="IPR039421">
    <property type="entry name" value="Type_1_exporter"/>
</dbReference>
<dbReference type="Gene3D" id="3.40.50.300">
    <property type="entry name" value="P-loop containing nucleotide triphosphate hydrolases"/>
    <property type="match status" value="1"/>
</dbReference>
<feature type="transmembrane region" description="Helical" evidence="9">
    <location>
        <begin position="12"/>
        <end position="40"/>
    </location>
</feature>
<dbReference type="SMART" id="SM00382">
    <property type="entry name" value="AAA"/>
    <property type="match status" value="1"/>
</dbReference>
<dbReference type="EMBL" id="FUWY01000001">
    <property type="protein sequence ID" value="SJZ40756.1"/>
    <property type="molecule type" value="Genomic_DNA"/>
</dbReference>
<dbReference type="GO" id="GO:0005886">
    <property type="term" value="C:plasma membrane"/>
    <property type="evidence" value="ECO:0007669"/>
    <property type="project" value="UniProtKB-SubCell"/>
</dbReference>
<reference evidence="13" key="1">
    <citation type="submission" date="2017-02" db="EMBL/GenBank/DDBJ databases">
        <authorList>
            <person name="Varghese N."/>
            <person name="Submissions S."/>
        </authorList>
    </citation>
    <scope>NUCLEOTIDE SEQUENCE [LARGE SCALE GENOMIC DNA]</scope>
    <source>
        <strain evidence="13">ATCC 25662</strain>
    </source>
</reference>
<dbReference type="PANTHER" id="PTHR43394:SF1">
    <property type="entry name" value="ATP-BINDING CASSETTE SUB-FAMILY B MEMBER 10, MITOCHONDRIAL"/>
    <property type="match status" value="1"/>
</dbReference>